<dbReference type="Proteomes" id="UP000530424">
    <property type="component" value="Unassembled WGS sequence"/>
</dbReference>
<sequence length="296" mass="32586">MSTHPATASTDEPGEKPGIALSIDEEAAHPTIGDVPAESVMDTYHLNVFYGDFHAVHDVNLTFGKNEITAMIGPSGCGKSTVLRCLNRMNDLVPSARVEGEVNYHGQNIYAKGVDPIAVRQHIGMVFQKPNPFPKSIYDNIAYGPRVIGMDVDNMDDLVEQALRGAALWDEVKDKLKQSAFGLSGGQQQRLCIARTIATRPDVILMDEPCSALDPIATSKIEDLMLELRKDFTIIVVTHNMQQAARVSDRTAFFTAKPDETTGNRTGLLVEFDLTKRLFSSPEDKRTEDYISGRFG</sequence>
<comment type="caution">
    <text evidence="6">The sequence shown here is derived from an EMBL/GenBank/DDBJ whole genome shotgun (WGS) entry which is preliminary data.</text>
</comment>
<dbReference type="EMBL" id="JACCFP010000001">
    <property type="protein sequence ID" value="NYJ02912.1"/>
    <property type="molecule type" value="Genomic_DNA"/>
</dbReference>
<dbReference type="GO" id="GO:0005315">
    <property type="term" value="F:phosphate transmembrane transporter activity"/>
    <property type="evidence" value="ECO:0007669"/>
    <property type="project" value="InterPro"/>
</dbReference>
<dbReference type="PANTHER" id="PTHR43423:SF1">
    <property type="entry name" value="ABC TRANSPORTER I FAMILY MEMBER 17"/>
    <property type="match status" value="1"/>
</dbReference>
<dbReference type="InterPro" id="IPR003593">
    <property type="entry name" value="AAA+_ATPase"/>
</dbReference>
<dbReference type="SMART" id="SM00382">
    <property type="entry name" value="AAA"/>
    <property type="match status" value="1"/>
</dbReference>
<keyword evidence="4" id="KW-1278">Translocase</keyword>
<keyword evidence="7" id="KW-1185">Reference proteome</keyword>
<organism evidence="6 7">
    <name type="scientific">Nocardioides thalensis</name>
    <dbReference type="NCBI Taxonomy" id="1914755"/>
    <lineage>
        <taxon>Bacteria</taxon>
        <taxon>Bacillati</taxon>
        <taxon>Actinomycetota</taxon>
        <taxon>Actinomycetes</taxon>
        <taxon>Propionibacteriales</taxon>
        <taxon>Nocardioidaceae</taxon>
        <taxon>Nocardioides</taxon>
    </lineage>
</organism>
<dbReference type="InterPro" id="IPR017871">
    <property type="entry name" value="ABC_transporter-like_CS"/>
</dbReference>
<dbReference type="GO" id="GO:0016020">
    <property type="term" value="C:membrane"/>
    <property type="evidence" value="ECO:0007669"/>
    <property type="project" value="InterPro"/>
</dbReference>
<name>A0A853C8D3_9ACTN</name>
<evidence type="ECO:0000259" key="5">
    <source>
        <dbReference type="PROSITE" id="PS50893"/>
    </source>
</evidence>
<protein>
    <submittedName>
        <fullName evidence="6">Phosphate transport system ATP-binding protein</fullName>
    </submittedName>
</protein>
<feature type="domain" description="ABC transporter" evidence="5">
    <location>
        <begin position="35"/>
        <end position="281"/>
    </location>
</feature>
<dbReference type="CDD" id="cd03260">
    <property type="entry name" value="ABC_PstB_phosphate_transporter"/>
    <property type="match status" value="1"/>
</dbReference>
<evidence type="ECO:0000256" key="1">
    <source>
        <dbReference type="ARBA" id="ARBA00022448"/>
    </source>
</evidence>
<dbReference type="GO" id="GO:0005524">
    <property type="term" value="F:ATP binding"/>
    <property type="evidence" value="ECO:0007669"/>
    <property type="project" value="UniProtKB-KW"/>
</dbReference>
<gene>
    <name evidence="6" type="ORF">HNR19_003610</name>
</gene>
<dbReference type="GO" id="GO:0016887">
    <property type="term" value="F:ATP hydrolysis activity"/>
    <property type="evidence" value="ECO:0007669"/>
    <property type="project" value="InterPro"/>
</dbReference>
<dbReference type="AlphaFoldDB" id="A0A853C8D3"/>
<keyword evidence="3 6" id="KW-0067">ATP-binding</keyword>
<proteinExistence type="predicted"/>
<dbReference type="GO" id="GO:0035435">
    <property type="term" value="P:phosphate ion transmembrane transport"/>
    <property type="evidence" value="ECO:0007669"/>
    <property type="project" value="InterPro"/>
</dbReference>
<keyword evidence="1" id="KW-0813">Transport</keyword>
<dbReference type="InterPro" id="IPR005670">
    <property type="entry name" value="PstB-like"/>
</dbReference>
<dbReference type="NCBIfam" id="TIGR00972">
    <property type="entry name" value="3a0107s01c2"/>
    <property type="match status" value="1"/>
</dbReference>
<evidence type="ECO:0000313" key="7">
    <source>
        <dbReference type="Proteomes" id="UP000530424"/>
    </source>
</evidence>
<evidence type="ECO:0000256" key="2">
    <source>
        <dbReference type="ARBA" id="ARBA00022741"/>
    </source>
</evidence>
<dbReference type="PROSITE" id="PS50893">
    <property type="entry name" value="ABC_TRANSPORTER_2"/>
    <property type="match status" value="1"/>
</dbReference>
<dbReference type="SUPFAM" id="SSF52540">
    <property type="entry name" value="P-loop containing nucleoside triphosphate hydrolases"/>
    <property type="match status" value="1"/>
</dbReference>
<evidence type="ECO:0000256" key="3">
    <source>
        <dbReference type="ARBA" id="ARBA00022840"/>
    </source>
</evidence>
<dbReference type="Gene3D" id="3.40.50.300">
    <property type="entry name" value="P-loop containing nucleotide triphosphate hydrolases"/>
    <property type="match status" value="1"/>
</dbReference>
<dbReference type="PANTHER" id="PTHR43423">
    <property type="entry name" value="ABC TRANSPORTER I FAMILY MEMBER 17"/>
    <property type="match status" value="1"/>
</dbReference>
<evidence type="ECO:0000256" key="4">
    <source>
        <dbReference type="ARBA" id="ARBA00022967"/>
    </source>
</evidence>
<dbReference type="Pfam" id="PF00005">
    <property type="entry name" value="ABC_tran"/>
    <property type="match status" value="1"/>
</dbReference>
<reference evidence="6 7" key="1">
    <citation type="submission" date="2020-07" db="EMBL/GenBank/DDBJ databases">
        <title>Sequencing the genomes of 1000 actinobacteria strains.</title>
        <authorList>
            <person name="Klenk H.-P."/>
        </authorList>
    </citation>
    <scope>NUCLEOTIDE SEQUENCE [LARGE SCALE GENOMIC DNA]</scope>
    <source>
        <strain evidence="6 7">DSM 103833</strain>
    </source>
</reference>
<dbReference type="PROSITE" id="PS00211">
    <property type="entry name" value="ABC_TRANSPORTER_1"/>
    <property type="match status" value="1"/>
</dbReference>
<keyword evidence="2" id="KW-0547">Nucleotide-binding</keyword>
<dbReference type="InterPro" id="IPR027417">
    <property type="entry name" value="P-loop_NTPase"/>
</dbReference>
<dbReference type="InterPro" id="IPR003439">
    <property type="entry name" value="ABC_transporter-like_ATP-bd"/>
</dbReference>
<evidence type="ECO:0000313" key="6">
    <source>
        <dbReference type="EMBL" id="NYJ02912.1"/>
    </source>
</evidence>
<accession>A0A853C8D3</accession>